<feature type="region of interest" description="Disordered" evidence="1">
    <location>
        <begin position="702"/>
        <end position="735"/>
    </location>
</feature>
<feature type="compositionally biased region" description="Basic and acidic residues" evidence="1">
    <location>
        <begin position="387"/>
        <end position="398"/>
    </location>
</feature>
<feature type="compositionally biased region" description="Polar residues" evidence="1">
    <location>
        <begin position="305"/>
        <end position="318"/>
    </location>
</feature>
<evidence type="ECO:0000313" key="2">
    <source>
        <dbReference type="EMBL" id="KAL2042520.1"/>
    </source>
</evidence>
<feature type="compositionally biased region" description="Polar residues" evidence="1">
    <location>
        <begin position="83"/>
        <end position="113"/>
    </location>
</feature>
<proteinExistence type="predicted"/>
<feature type="region of interest" description="Disordered" evidence="1">
    <location>
        <begin position="54"/>
        <end position="188"/>
    </location>
</feature>
<feature type="region of interest" description="Disordered" evidence="1">
    <location>
        <begin position="756"/>
        <end position="782"/>
    </location>
</feature>
<feature type="region of interest" description="Disordered" evidence="1">
    <location>
        <begin position="349"/>
        <end position="428"/>
    </location>
</feature>
<comment type="caution">
    <text evidence="2">The sequence shown here is derived from an EMBL/GenBank/DDBJ whole genome shotgun (WGS) entry which is preliminary data.</text>
</comment>
<feature type="region of interest" description="Disordered" evidence="1">
    <location>
        <begin position="472"/>
        <end position="499"/>
    </location>
</feature>
<dbReference type="PRINTS" id="PR00929">
    <property type="entry name" value="ATHOOK"/>
</dbReference>
<feature type="compositionally biased region" description="Basic residues" evidence="1">
    <location>
        <begin position="176"/>
        <end position="185"/>
    </location>
</feature>
<accession>A0ABR4AAM0</accession>
<dbReference type="Proteomes" id="UP001590950">
    <property type="component" value="Unassembled WGS sequence"/>
</dbReference>
<evidence type="ECO:0000256" key="1">
    <source>
        <dbReference type="SAM" id="MobiDB-lite"/>
    </source>
</evidence>
<protein>
    <submittedName>
        <fullName evidence="2">Uncharacterized protein</fullName>
    </submittedName>
</protein>
<feature type="region of interest" description="Disordered" evidence="1">
    <location>
        <begin position="1"/>
        <end position="29"/>
    </location>
</feature>
<name>A0ABR4AAM0_9LECA</name>
<gene>
    <name evidence="2" type="ORF">N7G274_005014</name>
</gene>
<feature type="compositionally biased region" description="Polar residues" evidence="1">
    <location>
        <begin position="521"/>
        <end position="544"/>
    </location>
</feature>
<organism evidence="2 3">
    <name type="scientific">Stereocaulon virgatum</name>
    <dbReference type="NCBI Taxonomy" id="373712"/>
    <lineage>
        <taxon>Eukaryota</taxon>
        <taxon>Fungi</taxon>
        <taxon>Dikarya</taxon>
        <taxon>Ascomycota</taxon>
        <taxon>Pezizomycotina</taxon>
        <taxon>Lecanoromycetes</taxon>
        <taxon>OSLEUM clade</taxon>
        <taxon>Lecanoromycetidae</taxon>
        <taxon>Lecanorales</taxon>
        <taxon>Lecanorineae</taxon>
        <taxon>Stereocaulaceae</taxon>
        <taxon>Stereocaulon</taxon>
    </lineage>
</organism>
<dbReference type="SMART" id="SM00384">
    <property type="entry name" value="AT_hook"/>
    <property type="match status" value="2"/>
</dbReference>
<evidence type="ECO:0000313" key="3">
    <source>
        <dbReference type="Proteomes" id="UP001590950"/>
    </source>
</evidence>
<feature type="compositionally biased region" description="Polar residues" evidence="1">
    <location>
        <begin position="481"/>
        <end position="495"/>
    </location>
</feature>
<keyword evidence="3" id="KW-1185">Reference proteome</keyword>
<sequence>MADQLLSSPDPLALSNENLLKPSPTNPRGAILTPRKALANTFGNAHVQDFYLSTPPARITSPNKSPKHRAQSTSPWRIRLTVQAEQVNGTQYEPGTKTTPTARHAVRTTTTSVPLKGGGDTPQAVGNRGRGRPRKSWDGPVKSSGTPKPKKNARRKTVPEPLEEQDDSFLPSRTTPAKKARGRPRKSIEPVVDTPQVIRLKPSMDTSDIEGANKDAAGRKTMRRKSRARRMEITPMKVAVNSDRDSGIEATGLRVEDSIGGCRLGTDGYLQEMKPVEICAFGKPLPEKQLLEEHDEDMWRAMIRRQSQSPDADSGQQQDQEELDPTNEHQEYDTILESEGFSMVSVSSLASAGNRNTSPVEQGGEQNVPDQDSKSVAPSPVIPPLQKRREYSEARDHTPAIAPPPLIPPVLQNAPQQSPRRLKQAKDGTPKLAHVVRAGNALQGALGPKEQKALGSPFRSLEKNSALLEMRNVTSQRRHSSPGSKARSPTDQINDLFSGFGARTRRELKAGLRLGEELARNQRQMSQKPESFSNQADDASTTSRMTEHSPAIRPEGTRDDSTKAQGPKQAVQYPLLSNNQLPSPDWSVEDLDEDRMSWEEDTPMKPEYPAIVEEHDTSVIVSLMNEPSLPQPSHDKATSLNTSGIDHTMLAREAEWQRERETVSQRIELTNKSQIIVIDGDDDVDAPEHGEDEDGSDIWQAEASQSREPTLEASEGFPQPEVVKPRRSKLPSPWRRNSEVVYSDEVEPTEADLFWQPDRSRTKAPKKQVDSSDNSAKYKAEDSTSAFVERQINPVDGLIDEDSLNKTSKVGFTTVSIPAEKVKPKQSSLLDTPDEAHFEEFNDVREQNTTFSQVGNRTIDNLPVADLAPAIHTVSIFNSTSASDKVADSLTDPQEDVMAAIDPLILQKPAQNPTRRRVKKATEKQVQEPIQAPAQRPSSAILPLSVCDTQTSWMSRFTAPIWRAFTSLPPPATKEDILCSGPYEPLCQFTPWEECHFRALQPLYYASLLYGSHIFPYNRCHITAAYLGMKVETQGGWSRTITEADCGVTNAFMVILEERGFALAEQPGERWIDEGLVVKQCVALWVGMVMKGEVEVDQRKGEKIGLRKEGDRLWTKDDIDWAHNRSEYLERKKREFDGLPSWKEKGIQWR</sequence>
<dbReference type="InterPro" id="IPR017956">
    <property type="entry name" value="AT_hook_DNA-bd_motif"/>
</dbReference>
<feature type="compositionally biased region" description="Polar residues" evidence="1">
    <location>
        <begin position="349"/>
        <end position="376"/>
    </location>
</feature>
<dbReference type="EMBL" id="JBEFKJ010000014">
    <property type="protein sequence ID" value="KAL2042520.1"/>
    <property type="molecule type" value="Genomic_DNA"/>
</dbReference>
<feature type="region of interest" description="Disordered" evidence="1">
    <location>
        <begin position="305"/>
        <end position="328"/>
    </location>
</feature>
<feature type="region of interest" description="Disordered" evidence="1">
    <location>
        <begin position="206"/>
        <end position="227"/>
    </location>
</feature>
<feature type="compositionally biased region" description="Acidic residues" evidence="1">
    <location>
        <begin position="679"/>
        <end position="696"/>
    </location>
</feature>
<feature type="region of interest" description="Disordered" evidence="1">
    <location>
        <begin position="678"/>
        <end position="697"/>
    </location>
</feature>
<reference evidence="2 3" key="1">
    <citation type="submission" date="2024-09" db="EMBL/GenBank/DDBJ databases">
        <title>Rethinking Asexuality: The Enigmatic Case of Functional Sexual Genes in Lepraria (Stereocaulaceae).</title>
        <authorList>
            <person name="Doellman M."/>
            <person name="Sun Y."/>
            <person name="Barcenas-Pena A."/>
            <person name="Lumbsch H.T."/>
            <person name="Grewe F."/>
        </authorList>
    </citation>
    <scope>NUCLEOTIDE SEQUENCE [LARGE SCALE GENOMIC DNA]</scope>
    <source>
        <strain evidence="2 3">Mercado 3170</strain>
    </source>
</reference>
<feature type="region of interest" description="Disordered" evidence="1">
    <location>
        <begin position="520"/>
        <end position="588"/>
    </location>
</feature>